<sequence length="169" mass="18303">MAPVPIALCGKSSGMASSFAQSMLPEYEGIFDHIWKRRLRFQRAAAYTLPVVHHFQSTAAAHKELPPLLRGEAFTPQSDVGTDATSDKPRIPRAIMVGAGFSRSELAELQEIEGAQNVPWLYPDPLKSAASTLSGPFLMTVIAKRVKSCLKSNGVVEGQETDSKGTLSF</sequence>
<dbReference type="EMBL" id="JAVRQU010000014">
    <property type="protein sequence ID" value="KAK5695184.1"/>
    <property type="molecule type" value="Genomic_DNA"/>
</dbReference>
<dbReference type="Proteomes" id="UP001310594">
    <property type="component" value="Unassembled WGS sequence"/>
</dbReference>
<organism evidence="1 2">
    <name type="scientific">Elasticomyces elasticus</name>
    <dbReference type="NCBI Taxonomy" id="574655"/>
    <lineage>
        <taxon>Eukaryota</taxon>
        <taxon>Fungi</taxon>
        <taxon>Dikarya</taxon>
        <taxon>Ascomycota</taxon>
        <taxon>Pezizomycotina</taxon>
        <taxon>Dothideomycetes</taxon>
        <taxon>Dothideomycetidae</taxon>
        <taxon>Mycosphaerellales</taxon>
        <taxon>Teratosphaeriaceae</taxon>
        <taxon>Elasticomyces</taxon>
    </lineage>
</organism>
<evidence type="ECO:0000313" key="1">
    <source>
        <dbReference type="EMBL" id="KAK5695184.1"/>
    </source>
</evidence>
<evidence type="ECO:0000313" key="2">
    <source>
        <dbReference type="Proteomes" id="UP001310594"/>
    </source>
</evidence>
<comment type="caution">
    <text evidence="1">The sequence shown here is derived from an EMBL/GenBank/DDBJ whole genome shotgun (WGS) entry which is preliminary data.</text>
</comment>
<protein>
    <submittedName>
        <fullName evidence="1">Uncharacterized protein</fullName>
    </submittedName>
</protein>
<proteinExistence type="predicted"/>
<gene>
    <name evidence="1" type="ORF">LTR97_008690</name>
</gene>
<dbReference type="AlphaFoldDB" id="A0AAN7W6T4"/>
<name>A0AAN7W6T4_9PEZI</name>
<reference evidence="1" key="1">
    <citation type="submission" date="2023-08" db="EMBL/GenBank/DDBJ databases">
        <title>Black Yeasts Isolated from many extreme environments.</title>
        <authorList>
            <person name="Coleine C."/>
            <person name="Stajich J.E."/>
            <person name="Selbmann L."/>
        </authorList>
    </citation>
    <scope>NUCLEOTIDE SEQUENCE</scope>
    <source>
        <strain evidence="1">CCFEE 5810</strain>
    </source>
</reference>
<accession>A0AAN7W6T4</accession>